<accession>A0ABD3AC38</accession>
<feature type="transmembrane region" description="Helical" evidence="7">
    <location>
        <begin position="21"/>
        <end position="48"/>
    </location>
</feature>
<evidence type="ECO:0000313" key="9">
    <source>
        <dbReference type="EMBL" id="KAL3528754.1"/>
    </source>
</evidence>
<dbReference type="AlphaFoldDB" id="A0ABD3AC38"/>
<name>A0ABD3AC38_9GENT</name>
<dbReference type="InterPro" id="IPR036640">
    <property type="entry name" value="ABC1_TM_sf"/>
</dbReference>
<reference evidence="9 10" key="1">
    <citation type="submission" date="2024-11" db="EMBL/GenBank/DDBJ databases">
        <title>A near-complete genome assembly of Cinchona calisaya.</title>
        <authorList>
            <person name="Lian D.C."/>
            <person name="Zhao X.W."/>
            <person name="Wei L."/>
        </authorList>
    </citation>
    <scope>NUCLEOTIDE SEQUENCE [LARGE SCALE GENOMIC DNA]</scope>
    <source>
        <tissue evidence="9">Nenye</tissue>
    </source>
</reference>
<evidence type="ECO:0000256" key="3">
    <source>
        <dbReference type="ARBA" id="ARBA00022741"/>
    </source>
</evidence>
<dbReference type="EMBL" id="JBJUIK010000004">
    <property type="protein sequence ID" value="KAL3528754.1"/>
    <property type="molecule type" value="Genomic_DNA"/>
</dbReference>
<dbReference type="PANTHER" id="PTHR24223:SF108">
    <property type="entry name" value="ABC TRANSPORTER C FAMILY MEMBER 8"/>
    <property type="match status" value="1"/>
</dbReference>
<dbReference type="InterPro" id="IPR011527">
    <property type="entry name" value="ABC1_TM_dom"/>
</dbReference>
<keyword evidence="3" id="KW-0547">Nucleotide-binding</keyword>
<dbReference type="Proteomes" id="UP001630127">
    <property type="component" value="Unassembled WGS sequence"/>
</dbReference>
<evidence type="ECO:0000256" key="5">
    <source>
        <dbReference type="ARBA" id="ARBA00022989"/>
    </source>
</evidence>
<feature type="transmembrane region" description="Helical" evidence="7">
    <location>
        <begin position="125"/>
        <end position="144"/>
    </location>
</feature>
<gene>
    <name evidence="9" type="ORF">ACH5RR_008076</name>
</gene>
<dbReference type="PROSITE" id="PS50929">
    <property type="entry name" value="ABC_TM1F"/>
    <property type="match status" value="1"/>
</dbReference>
<dbReference type="PANTHER" id="PTHR24223">
    <property type="entry name" value="ATP-BINDING CASSETTE SUB-FAMILY C"/>
    <property type="match status" value="1"/>
</dbReference>
<dbReference type="InterPro" id="IPR050173">
    <property type="entry name" value="ABC_transporter_C-like"/>
</dbReference>
<feature type="domain" description="ABC transmembrane type-1" evidence="8">
    <location>
        <begin position="18"/>
        <end position="169"/>
    </location>
</feature>
<dbReference type="Gene3D" id="1.20.1560.10">
    <property type="entry name" value="ABC transporter type 1, transmembrane domain"/>
    <property type="match status" value="1"/>
</dbReference>
<dbReference type="GO" id="GO:0005524">
    <property type="term" value="F:ATP binding"/>
    <property type="evidence" value="ECO:0007669"/>
    <property type="project" value="UniProtKB-KW"/>
</dbReference>
<keyword evidence="1" id="KW-0813">Transport</keyword>
<keyword evidence="2 7" id="KW-0812">Transmembrane</keyword>
<evidence type="ECO:0000256" key="6">
    <source>
        <dbReference type="ARBA" id="ARBA00023136"/>
    </source>
</evidence>
<organism evidence="9 10">
    <name type="scientific">Cinchona calisaya</name>
    <dbReference type="NCBI Taxonomy" id="153742"/>
    <lineage>
        <taxon>Eukaryota</taxon>
        <taxon>Viridiplantae</taxon>
        <taxon>Streptophyta</taxon>
        <taxon>Embryophyta</taxon>
        <taxon>Tracheophyta</taxon>
        <taxon>Spermatophyta</taxon>
        <taxon>Magnoliopsida</taxon>
        <taxon>eudicotyledons</taxon>
        <taxon>Gunneridae</taxon>
        <taxon>Pentapetalae</taxon>
        <taxon>asterids</taxon>
        <taxon>lamiids</taxon>
        <taxon>Gentianales</taxon>
        <taxon>Rubiaceae</taxon>
        <taxon>Cinchonoideae</taxon>
        <taxon>Cinchoneae</taxon>
        <taxon>Cinchona</taxon>
    </lineage>
</organism>
<dbReference type="Pfam" id="PF00664">
    <property type="entry name" value="ABC_membrane"/>
    <property type="match status" value="1"/>
</dbReference>
<keyword evidence="6 7" id="KW-0472">Membrane</keyword>
<evidence type="ECO:0000256" key="1">
    <source>
        <dbReference type="ARBA" id="ARBA00022448"/>
    </source>
</evidence>
<evidence type="ECO:0000256" key="7">
    <source>
        <dbReference type="SAM" id="Phobius"/>
    </source>
</evidence>
<dbReference type="SUPFAM" id="SSF90123">
    <property type="entry name" value="ABC transporter transmembrane region"/>
    <property type="match status" value="1"/>
</dbReference>
<keyword evidence="10" id="KW-1185">Reference proteome</keyword>
<sequence>MLIEWESSQCGFMLDGRWSSGLLLVLAIAVLFAVVGVGVLPGLVPLVICGSLNVPFAKVILKCQSEFMNAQDKRLRAMSEILNNMKIIKLQSWEEKFKNLIGSYREIEFKCLVESQFKKIYSVPLYWMCPTIVYSVILFGCIIFKSAALDASTIFTALVTLRACANLFV</sequence>
<evidence type="ECO:0000259" key="8">
    <source>
        <dbReference type="PROSITE" id="PS50929"/>
    </source>
</evidence>
<keyword evidence="4" id="KW-0067">ATP-binding</keyword>
<protein>
    <recommendedName>
        <fullName evidence="8">ABC transmembrane type-1 domain-containing protein</fullName>
    </recommendedName>
</protein>
<evidence type="ECO:0000313" key="10">
    <source>
        <dbReference type="Proteomes" id="UP001630127"/>
    </source>
</evidence>
<comment type="caution">
    <text evidence="9">The sequence shown here is derived from an EMBL/GenBank/DDBJ whole genome shotgun (WGS) entry which is preliminary data.</text>
</comment>
<keyword evidence="5 7" id="KW-1133">Transmembrane helix</keyword>
<evidence type="ECO:0000256" key="2">
    <source>
        <dbReference type="ARBA" id="ARBA00022692"/>
    </source>
</evidence>
<evidence type="ECO:0000256" key="4">
    <source>
        <dbReference type="ARBA" id="ARBA00022840"/>
    </source>
</evidence>
<proteinExistence type="predicted"/>